<keyword evidence="3" id="KW-0949">S-adenosyl-L-methionine</keyword>
<evidence type="ECO:0000313" key="4">
    <source>
        <dbReference type="EMBL" id="QOV21244.1"/>
    </source>
</evidence>
<dbReference type="RefSeq" id="WP_200986901.1">
    <property type="nucleotide sequence ID" value="NZ_CP063311.1"/>
</dbReference>
<dbReference type="Gene3D" id="3.40.50.150">
    <property type="entry name" value="Vaccinia Virus protein VP39"/>
    <property type="match status" value="1"/>
</dbReference>
<name>A0A7U3NLU5_9CYAN</name>
<gene>
    <name evidence="4" type="ORF">IM676_10675</name>
</gene>
<keyword evidence="2 4" id="KW-0808">Transferase</keyword>
<keyword evidence="1 4" id="KW-0489">Methyltransferase</keyword>
<dbReference type="GO" id="GO:0008757">
    <property type="term" value="F:S-adenosylmethionine-dependent methyltransferase activity"/>
    <property type="evidence" value="ECO:0007669"/>
    <property type="project" value="InterPro"/>
</dbReference>
<evidence type="ECO:0000256" key="1">
    <source>
        <dbReference type="ARBA" id="ARBA00022603"/>
    </source>
</evidence>
<organism evidence="4 5">
    <name type="scientific">Anabaenopsis elenkinii CCIBt3563</name>
    <dbReference type="NCBI Taxonomy" id="2779889"/>
    <lineage>
        <taxon>Bacteria</taxon>
        <taxon>Bacillati</taxon>
        <taxon>Cyanobacteriota</taxon>
        <taxon>Cyanophyceae</taxon>
        <taxon>Nostocales</taxon>
        <taxon>Nodulariaceae</taxon>
        <taxon>Anabaenopsis</taxon>
    </lineage>
</organism>
<dbReference type="EMBL" id="CP063311">
    <property type="protein sequence ID" value="QOV21244.1"/>
    <property type="molecule type" value="Genomic_DNA"/>
</dbReference>
<dbReference type="PANTHER" id="PTHR43464">
    <property type="entry name" value="METHYLTRANSFERASE"/>
    <property type="match status" value="1"/>
</dbReference>
<dbReference type="InterPro" id="IPR008854">
    <property type="entry name" value="TPMT"/>
</dbReference>
<evidence type="ECO:0000313" key="5">
    <source>
        <dbReference type="Proteomes" id="UP000593846"/>
    </source>
</evidence>
<dbReference type="Pfam" id="PF05724">
    <property type="entry name" value="TPMT"/>
    <property type="match status" value="1"/>
</dbReference>
<dbReference type="Proteomes" id="UP000593846">
    <property type="component" value="Chromosome"/>
</dbReference>
<dbReference type="InterPro" id="IPR029063">
    <property type="entry name" value="SAM-dependent_MTases_sf"/>
</dbReference>
<evidence type="ECO:0000256" key="2">
    <source>
        <dbReference type="ARBA" id="ARBA00022679"/>
    </source>
</evidence>
<accession>A0A7U3NLU5</accession>
<keyword evidence="5" id="KW-1185">Reference proteome</keyword>
<dbReference type="AlphaFoldDB" id="A0A7U3NLU5"/>
<dbReference type="PANTHER" id="PTHR43464:SF19">
    <property type="entry name" value="UBIQUINONE BIOSYNTHESIS O-METHYLTRANSFERASE, MITOCHONDRIAL"/>
    <property type="match status" value="1"/>
</dbReference>
<dbReference type="KEGG" id="aee:IM676_10675"/>
<dbReference type="CDD" id="cd02440">
    <property type="entry name" value="AdoMet_MTases"/>
    <property type="match status" value="1"/>
</dbReference>
<dbReference type="GO" id="GO:0032259">
    <property type="term" value="P:methylation"/>
    <property type="evidence" value="ECO:0007669"/>
    <property type="project" value="UniProtKB-KW"/>
</dbReference>
<sequence>MFEEQPQNLQPQNLQQRVKQLATEAIENSNPTAWFDVLYSQSQGDVTQIPWAKLTAHPLLQDWLTTNNPQGQGKSALVIGCGLGDDAQALATRGFQVTAFDISPTAINWCQQRFPNSCVKYVVVDLLGLPSHWEQAFDLVVEIRNIQALPLNIRSTVITSVASVVAPAGTLLLINRFRETEVEPDGPPWPLSSSELAQFTQLGLQEISRVTFYEAERADIPQLRIEYQKSAPV</sequence>
<protein>
    <submittedName>
        <fullName evidence="4">Class I SAM-dependent methyltransferase</fullName>
    </submittedName>
</protein>
<proteinExistence type="predicted"/>
<evidence type="ECO:0000256" key="3">
    <source>
        <dbReference type="ARBA" id="ARBA00022691"/>
    </source>
</evidence>
<dbReference type="SUPFAM" id="SSF53335">
    <property type="entry name" value="S-adenosyl-L-methionine-dependent methyltransferases"/>
    <property type="match status" value="1"/>
</dbReference>
<reference evidence="5" key="1">
    <citation type="submission" date="2020-10" db="EMBL/GenBank/DDBJ databases">
        <title>Genome-based taxonomic classification of the species Anabaenopsis elenkinii.</title>
        <authorList>
            <person name="Delbaje E."/>
            <person name="Andreote A.P.D."/>
            <person name="Pellegrinetti T.A."/>
            <person name="Cruz R.B."/>
            <person name="Branco L.H.Z."/>
            <person name="Fiore M.F."/>
        </authorList>
    </citation>
    <scope>NUCLEOTIDE SEQUENCE [LARGE SCALE GENOMIC DNA]</scope>
    <source>
        <strain evidence="5">CCIBt3563</strain>
    </source>
</reference>